<dbReference type="AlphaFoldDB" id="D9SJW7"/>
<reference evidence="3 4" key="1">
    <citation type="submission" date="2010-08" db="EMBL/GenBank/DDBJ databases">
        <title>Complete sequence of Gallionella capsiferriformans ES-2.</title>
        <authorList>
            <consortium name="US DOE Joint Genome Institute"/>
            <person name="Lucas S."/>
            <person name="Copeland A."/>
            <person name="Lapidus A."/>
            <person name="Cheng J.-F."/>
            <person name="Bruce D."/>
            <person name="Goodwin L."/>
            <person name="Pitluck S."/>
            <person name="Chertkov O."/>
            <person name="Davenport K.W."/>
            <person name="Detter J.C."/>
            <person name="Han C."/>
            <person name="Tapia R."/>
            <person name="Land M."/>
            <person name="Hauser L."/>
            <person name="Chang Y.-J."/>
            <person name="Jeffries C."/>
            <person name="Kyrpides N."/>
            <person name="Ivanova N."/>
            <person name="Mikhailova N."/>
            <person name="Shelobolina E.S."/>
            <person name="Picardal F."/>
            <person name="Roden E."/>
            <person name="Emerson D."/>
            <person name="Woyke T."/>
        </authorList>
    </citation>
    <scope>NUCLEOTIDE SEQUENCE [LARGE SCALE GENOMIC DNA]</scope>
    <source>
        <strain evidence="3 4">ES-2</strain>
    </source>
</reference>
<dbReference type="SUPFAM" id="SSF52540">
    <property type="entry name" value="P-loop containing nucleoside triphosphate hydrolases"/>
    <property type="match status" value="1"/>
</dbReference>
<dbReference type="Proteomes" id="UP000001235">
    <property type="component" value="Chromosome"/>
</dbReference>
<dbReference type="InterPro" id="IPR026634">
    <property type="entry name" value="TPST-like"/>
</dbReference>
<dbReference type="SUPFAM" id="SSF48452">
    <property type="entry name" value="TPR-like"/>
    <property type="match status" value="1"/>
</dbReference>
<protein>
    <submittedName>
        <fullName evidence="3">SEC-C motif domain protein</fullName>
    </submittedName>
</protein>
<name>D9SJW7_GALCS</name>
<dbReference type="STRING" id="395494.Galf_0422"/>
<dbReference type="GO" id="GO:0008476">
    <property type="term" value="F:protein-tyrosine sulfotransferase activity"/>
    <property type="evidence" value="ECO:0007669"/>
    <property type="project" value="InterPro"/>
</dbReference>
<sequence>MTPKFGRNDPCPCASGKKYKRCCQSSEQTAPAPRPPSETDVSASIQTALAHHQAGHLAHAEAIYTQIIQNSPRHPDALHYLGMLASQTDRGEMAVTLIRKAIHIAPSHLMHFNLATELRRQTRFEEAAESFRNALALKADFFEAYYSLGQLLQDMGEHAEAEACIRKAADLSPEYADVYVALASIYNDLGNFDASRSALTSALSIQPQHPAAWAMLSQTRKMTLEDQAWLNTALSLIETQTMSLDQQTELLFAVGKYYDDTRQFDLAFPAYQQANELKKKIDGSFDRARFTQFIDAIINAYGAPEQMQDREGASQSERPVFIVGMPRSGTSLIEQIIASHPAAYGAGELEFWSQYGLSNEYATLKNLNKTQIAKLAQAYEQLIRQCDPLAARVIDKMPSNFCWVGLIKTVFPHAKFIHAQRNPADICLSIYFQNFKFRHPYAADLNDLAYYYDEYSRLMAHWTSALPTDSLLAVSYEELVSAPDTWIPKIIEFIGLDWDERCLNFHRTERKVATLSNWSVRQKLYLSSKQRWRNYQSHIAPLLGLLDSDPSGK</sequence>
<evidence type="ECO:0000256" key="2">
    <source>
        <dbReference type="PROSITE-ProRule" id="PRU00339"/>
    </source>
</evidence>
<gene>
    <name evidence="3" type="ordered locus">Galf_0422</name>
</gene>
<dbReference type="PROSITE" id="PS50005">
    <property type="entry name" value="TPR"/>
    <property type="match status" value="3"/>
</dbReference>
<keyword evidence="1" id="KW-0808">Transferase</keyword>
<evidence type="ECO:0000256" key="1">
    <source>
        <dbReference type="ARBA" id="ARBA00022679"/>
    </source>
</evidence>
<dbReference type="eggNOG" id="COG0457">
    <property type="taxonomic scope" value="Bacteria"/>
</dbReference>
<feature type="repeat" description="TPR" evidence="2">
    <location>
        <begin position="142"/>
        <end position="175"/>
    </location>
</feature>
<evidence type="ECO:0000313" key="4">
    <source>
        <dbReference type="Proteomes" id="UP000001235"/>
    </source>
</evidence>
<dbReference type="PANTHER" id="PTHR12788:SF10">
    <property type="entry name" value="PROTEIN-TYROSINE SULFOTRANSFERASE"/>
    <property type="match status" value="1"/>
</dbReference>
<dbReference type="SUPFAM" id="SSF103642">
    <property type="entry name" value="Sec-C motif"/>
    <property type="match status" value="1"/>
</dbReference>
<accession>D9SJW7</accession>
<dbReference type="Gene3D" id="3.40.50.300">
    <property type="entry name" value="P-loop containing nucleotide triphosphate hydrolases"/>
    <property type="match status" value="1"/>
</dbReference>
<feature type="repeat" description="TPR" evidence="2">
    <location>
        <begin position="75"/>
        <end position="108"/>
    </location>
</feature>
<dbReference type="KEGG" id="gca:Galf_0422"/>
<dbReference type="Gene3D" id="1.25.40.10">
    <property type="entry name" value="Tetratricopeptide repeat domain"/>
    <property type="match status" value="3"/>
</dbReference>
<dbReference type="SMART" id="SM00028">
    <property type="entry name" value="TPR"/>
    <property type="match status" value="6"/>
</dbReference>
<dbReference type="InterPro" id="IPR027417">
    <property type="entry name" value="P-loop_NTPase"/>
</dbReference>
<dbReference type="InterPro" id="IPR011990">
    <property type="entry name" value="TPR-like_helical_dom_sf"/>
</dbReference>
<feature type="repeat" description="TPR" evidence="2">
    <location>
        <begin position="176"/>
        <end position="209"/>
    </location>
</feature>
<dbReference type="PANTHER" id="PTHR12788">
    <property type="entry name" value="PROTEIN-TYROSINE SULFOTRANSFERASE 2"/>
    <property type="match status" value="1"/>
</dbReference>
<dbReference type="InterPro" id="IPR004027">
    <property type="entry name" value="SEC_C_motif"/>
</dbReference>
<proteinExistence type="predicted"/>
<organism evidence="3 4">
    <name type="scientific">Gallionella capsiferriformans (strain ES-2)</name>
    <name type="common">Gallionella ferruginea capsiferriformans (strain ES-2)</name>
    <dbReference type="NCBI Taxonomy" id="395494"/>
    <lineage>
        <taxon>Bacteria</taxon>
        <taxon>Pseudomonadati</taxon>
        <taxon>Pseudomonadota</taxon>
        <taxon>Betaproteobacteria</taxon>
        <taxon>Nitrosomonadales</taxon>
        <taxon>Gallionellaceae</taxon>
        <taxon>Gallionella</taxon>
    </lineage>
</organism>
<dbReference type="Gene3D" id="3.10.450.50">
    <property type="match status" value="1"/>
</dbReference>
<keyword evidence="4" id="KW-1185">Reference proteome</keyword>
<dbReference type="HOGENOM" id="CLU_017034_1_0_4"/>
<dbReference type="Pfam" id="PF02810">
    <property type="entry name" value="SEC-C"/>
    <property type="match status" value="1"/>
</dbReference>
<keyword evidence="2" id="KW-0802">TPR repeat</keyword>
<dbReference type="Pfam" id="PF13424">
    <property type="entry name" value="TPR_12"/>
    <property type="match status" value="1"/>
</dbReference>
<evidence type="ECO:0000313" key="3">
    <source>
        <dbReference type="EMBL" id="ADL54466.1"/>
    </source>
</evidence>
<dbReference type="RefSeq" id="WP_013292409.1">
    <property type="nucleotide sequence ID" value="NC_014394.1"/>
</dbReference>
<dbReference type="EMBL" id="CP002159">
    <property type="protein sequence ID" value="ADL54466.1"/>
    <property type="molecule type" value="Genomic_DNA"/>
</dbReference>
<dbReference type="Pfam" id="PF13469">
    <property type="entry name" value="Sulfotransfer_3"/>
    <property type="match status" value="1"/>
</dbReference>
<dbReference type="InterPro" id="IPR019734">
    <property type="entry name" value="TPR_rpt"/>
</dbReference>
<dbReference type="OrthoDB" id="9777890at2"/>